<feature type="transmembrane region" description="Helical" evidence="1">
    <location>
        <begin position="143"/>
        <end position="164"/>
    </location>
</feature>
<comment type="caution">
    <text evidence="2">The sequence shown here is derived from an EMBL/GenBank/DDBJ whole genome shotgun (WGS) entry which is preliminary data.</text>
</comment>
<organism evidence="2">
    <name type="scientific">Acidicaldus sp</name>
    <dbReference type="NCBI Taxonomy" id="1872105"/>
    <lineage>
        <taxon>Bacteria</taxon>
        <taxon>Pseudomonadati</taxon>
        <taxon>Pseudomonadota</taxon>
        <taxon>Alphaproteobacteria</taxon>
        <taxon>Acetobacterales</taxon>
        <taxon>Acetobacteraceae</taxon>
        <taxon>Acidicaldus</taxon>
    </lineage>
</organism>
<feature type="transmembrane region" description="Helical" evidence="1">
    <location>
        <begin position="20"/>
        <end position="39"/>
    </location>
</feature>
<sequence>MSGGSFILPPPSLWRRLDAAARAAFPAVSTALLLLLLAAPLGLPGQSALQPALLLASVFFWSLFRPAAMPPPVVFALGLLADLIADAPLGGGVLVLLLVLGVTRWTRRRLVRQSFLAVWLAFSAIAALAALLGWTLAALLSLTFLPIAPAIIEAGLAIGFYPALATLLSRAHRGLAAPERA</sequence>
<feature type="transmembrane region" description="Helical" evidence="1">
    <location>
        <begin position="51"/>
        <end position="68"/>
    </location>
</feature>
<protein>
    <submittedName>
        <fullName evidence="2">Rod shape-determining protein MreD</fullName>
    </submittedName>
</protein>
<accession>A0A8J4HBF3</accession>
<name>A0A8J4HBF3_9PROT</name>
<dbReference type="EMBL" id="DTQM01000216">
    <property type="protein sequence ID" value="HGC43794.1"/>
    <property type="molecule type" value="Genomic_DNA"/>
</dbReference>
<gene>
    <name evidence="2" type="ORF">ENY07_11330</name>
</gene>
<feature type="transmembrane region" description="Helical" evidence="1">
    <location>
        <begin position="74"/>
        <end position="103"/>
    </location>
</feature>
<keyword evidence="1" id="KW-1133">Transmembrane helix</keyword>
<proteinExistence type="predicted"/>
<feature type="transmembrane region" description="Helical" evidence="1">
    <location>
        <begin position="115"/>
        <end position="137"/>
    </location>
</feature>
<keyword evidence="1" id="KW-0812">Transmembrane</keyword>
<evidence type="ECO:0000256" key="1">
    <source>
        <dbReference type="SAM" id="Phobius"/>
    </source>
</evidence>
<keyword evidence="1" id="KW-0472">Membrane</keyword>
<dbReference type="AlphaFoldDB" id="A0A8J4HBF3"/>
<reference evidence="2" key="1">
    <citation type="journal article" date="2020" name="mSystems">
        <title>Genome- and Community-Level Interaction Insights into Carbon Utilization and Element Cycling Functions of Hydrothermarchaeota in Hydrothermal Sediment.</title>
        <authorList>
            <person name="Zhou Z."/>
            <person name="Liu Y."/>
            <person name="Xu W."/>
            <person name="Pan J."/>
            <person name="Luo Z.H."/>
            <person name="Li M."/>
        </authorList>
    </citation>
    <scope>NUCLEOTIDE SEQUENCE</scope>
    <source>
        <strain evidence="2">SpSt-997</strain>
    </source>
</reference>
<evidence type="ECO:0000313" key="2">
    <source>
        <dbReference type="EMBL" id="HGC43794.1"/>
    </source>
</evidence>